<organism evidence="3 4">
    <name type="scientific">Phascolomyces articulosus</name>
    <dbReference type="NCBI Taxonomy" id="60185"/>
    <lineage>
        <taxon>Eukaryota</taxon>
        <taxon>Fungi</taxon>
        <taxon>Fungi incertae sedis</taxon>
        <taxon>Mucoromycota</taxon>
        <taxon>Mucoromycotina</taxon>
        <taxon>Mucoromycetes</taxon>
        <taxon>Mucorales</taxon>
        <taxon>Lichtheimiaceae</taxon>
        <taxon>Phascolomyces</taxon>
    </lineage>
</organism>
<feature type="compositionally biased region" description="Low complexity" evidence="2">
    <location>
        <begin position="67"/>
        <end position="77"/>
    </location>
</feature>
<feature type="region of interest" description="Disordered" evidence="2">
    <location>
        <begin position="1"/>
        <end position="130"/>
    </location>
</feature>
<feature type="region of interest" description="Disordered" evidence="2">
    <location>
        <begin position="162"/>
        <end position="197"/>
    </location>
</feature>
<protein>
    <submittedName>
        <fullName evidence="3">Uncharacterized protein</fullName>
    </submittedName>
</protein>
<reference evidence="3" key="1">
    <citation type="journal article" date="2022" name="IScience">
        <title>Evolution of zygomycete secretomes and the origins of terrestrial fungal ecologies.</title>
        <authorList>
            <person name="Chang Y."/>
            <person name="Wang Y."/>
            <person name="Mondo S."/>
            <person name="Ahrendt S."/>
            <person name="Andreopoulos W."/>
            <person name="Barry K."/>
            <person name="Beard J."/>
            <person name="Benny G.L."/>
            <person name="Blankenship S."/>
            <person name="Bonito G."/>
            <person name="Cuomo C."/>
            <person name="Desiro A."/>
            <person name="Gervers K.A."/>
            <person name="Hundley H."/>
            <person name="Kuo A."/>
            <person name="LaButti K."/>
            <person name="Lang B.F."/>
            <person name="Lipzen A."/>
            <person name="O'Donnell K."/>
            <person name="Pangilinan J."/>
            <person name="Reynolds N."/>
            <person name="Sandor L."/>
            <person name="Smith M.E."/>
            <person name="Tsang A."/>
            <person name="Grigoriev I.V."/>
            <person name="Stajich J.E."/>
            <person name="Spatafora J.W."/>
        </authorList>
    </citation>
    <scope>NUCLEOTIDE SEQUENCE</scope>
    <source>
        <strain evidence="3">RSA 2281</strain>
    </source>
</reference>
<feature type="coiled-coil region" evidence="1">
    <location>
        <begin position="302"/>
        <end position="336"/>
    </location>
</feature>
<sequence length="381" mass="42844">MQQDKRTSLIQESICSLDPPSEGRYDDEDIERMDRLSQHPNRKATLDMFQRKTNTILSAMKQEEKSPPSSSSSSSSSLDEGPKAPPPSPTTSSSSSRLPISNRSSSLPRSPSVISLQSPVSISRQQRSTLSLRRSKANVYRFSHHPPSASVVHQTILEDDGDDMEEEKETMSTTTQAPSVPTSPLSPTFIRSKKRQSSTITLRSDQTLWSTYYNDDSTIPSTSSIIFEKLRDDTPLVSRHHNNEEQVNIHAGVSTPSTDSENSQEKGKDVIMQQSNLTDNIPHCPADIEEVIPWIGTLNTYITQTKSEIQHREQELVKLRQELKLLEEVRVRAKQKVQVDKHRKKIKDGNTMTDTTKEGLLFTIRKQAVNCIHNLSINAII</sequence>
<accession>A0AAD5PDY5</accession>
<reference evidence="3" key="2">
    <citation type="submission" date="2023-02" db="EMBL/GenBank/DDBJ databases">
        <authorList>
            <consortium name="DOE Joint Genome Institute"/>
            <person name="Mondo S.J."/>
            <person name="Chang Y."/>
            <person name="Wang Y."/>
            <person name="Ahrendt S."/>
            <person name="Andreopoulos W."/>
            <person name="Barry K."/>
            <person name="Beard J."/>
            <person name="Benny G.L."/>
            <person name="Blankenship S."/>
            <person name="Bonito G."/>
            <person name="Cuomo C."/>
            <person name="Desiro A."/>
            <person name="Gervers K.A."/>
            <person name="Hundley H."/>
            <person name="Kuo A."/>
            <person name="LaButti K."/>
            <person name="Lang B.F."/>
            <person name="Lipzen A."/>
            <person name="O'Donnell K."/>
            <person name="Pangilinan J."/>
            <person name="Reynolds N."/>
            <person name="Sandor L."/>
            <person name="Smith M.W."/>
            <person name="Tsang A."/>
            <person name="Grigoriev I.V."/>
            <person name="Stajich J.E."/>
            <person name="Spatafora J.W."/>
        </authorList>
    </citation>
    <scope>NUCLEOTIDE SEQUENCE</scope>
    <source>
        <strain evidence="3">RSA 2281</strain>
    </source>
</reference>
<dbReference type="Proteomes" id="UP001209540">
    <property type="component" value="Unassembled WGS sequence"/>
</dbReference>
<gene>
    <name evidence="3" type="ORF">BDA99DRAFT_537607</name>
</gene>
<name>A0AAD5PDY5_9FUNG</name>
<feature type="compositionally biased region" description="Low complexity" evidence="2">
    <location>
        <begin position="90"/>
        <end position="116"/>
    </location>
</feature>
<keyword evidence="1" id="KW-0175">Coiled coil</keyword>
<keyword evidence="4" id="KW-1185">Reference proteome</keyword>
<comment type="caution">
    <text evidence="3">The sequence shown here is derived from an EMBL/GenBank/DDBJ whole genome shotgun (WGS) entry which is preliminary data.</text>
</comment>
<dbReference type="EMBL" id="JAIXMP010000014">
    <property type="protein sequence ID" value="KAI9262264.1"/>
    <property type="molecule type" value="Genomic_DNA"/>
</dbReference>
<evidence type="ECO:0000256" key="1">
    <source>
        <dbReference type="SAM" id="Coils"/>
    </source>
</evidence>
<proteinExistence type="predicted"/>
<evidence type="ECO:0000313" key="3">
    <source>
        <dbReference type="EMBL" id="KAI9262264.1"/>
    </source>
</evidence>
<evidence type="ECO:0000313" key="4">
    <source>
        <dbReference type="Proteomes" id="UP001209540"/>
    </source>
</evidence>
<dbReference type="AlphaFoldDB" id="A0AAD5PDY5"/>
<feature type="compositionally biased region" description="Polar residues" evidence="2">
    <location>
        <begin position="176"/>
        <end position="186"/>
    </location>
</feature>
<evidence type="ECO:0000256" key="2">
    <source>
        <dbReference type="SAM" id="MobiDB-lite"/>
    </source>
</evidence>